<dbReference type="OrthoDB" id="1822491at2"/>
<dbReference type="InterPro" id="IPR011010">
    <property type="entry name" value="DNA_brk_join_enz"/>
</dbReference>
<dbReference type="GO" id="GO:0003677">
    <property type="term" value="F:DNA binding"/>
    <property type="evidence" value="ECO:0007669"/>
    <property type="project" value="UniProtKB-KW"/>
</dbReference>
<name>A0A6C1TZ70_9CORY</name>
<dbReference type="AlphaFoldDB" id="A0A6C1TZ70"/>
<dbReference type="InterPro" id="IPR002104">
    <property type="entry name" value="Integrase_catalytic"/>
</dbReference>
<evidence type="ECO:0000256" key="3">
    <source>
        <dbReference type="ARBA" id="ARBA00023172"/>
    </source>
</evidence>
<sequence length="380" mass="41474">MASIKRYKTARGTAWRVQYRSPDGKSRTKQGFRTKDQAQAWAEKNAVAVRNGEWVAPELGATTVAELAATWKKSWAHLKPATKSINESTWRVHVEPMWGHRQIKTIRQSEVQVWLGTIKKHTSGNGGEVTDVLASPTTVRNCHMVLAQILDLAVTDRMILSNPARGVKLPKKGPGVKVYLTPGQLQALVKECGGMGDLIALLGTSGLRYGEATALRVGDVDFLRRRVRVERNVRVTKDGPIYGTPKTGERRTVAITSWVVELLEKRTRGKGKDQLLWTAGDGGPLRPLGHTSFFAHAVKRCQEADSAFPAKLTPHGLRHVAAGLMVGSGASVKVVQRQLGHASAAMTLDRYSDLFDGDLDSVASRMDAVFAQCRGIVVGS</sequence>
<protein>
    <submittedName>
        <fullName evidence="5">Site-specific integrase</fullName>
    </submittedName>
</protein>
<dbReference type="GO" id="GO:0015074">
    <property type="term" value="P:DNA integration"/>
    <property type="evidence" value="ECO:0007669"/>
    <property type="project" value="InterPro"/>
</dbReference>
<dbReference type="InterPro" id="IPR013762">
    <property type="entry name" value="Integrase-like_cat_sf"/>
</dbReference>
<keyword evidence="3" id="KW-0233">DNA recombination</keyword>
<evidence type="ECO:0000313" key="5">
    <source>
        <dbReference type="EMBL" id="TVS29829.1"/>
    </source>
</evidence>
<dbReference type="PANTHER" id="PTHR30349:SF64">
    <property type="entry name" value="PROPHAGE INTEGRASE INTD-RELATED"/>
    <property type="match status" value="1"/>
</dbReference>
<reference evidence="5 6" key="1">
    <citation type="submission" date="2018-12" db="EMBL/GenBank/DDBJ databases">
        <title>Corynebacterium sanguinis sp. nov., a clinically-associated and environmental corynebacterium.</title>
        <authorList>
            <person name="Gonzales-Siles L."/>
            <person name="Jaen-Luchoro D."/>
            <person name="Cardew S."/>
            <person name="Inganas E."/>
            <person name="Ohlen M."/>
            <person name="Jensie-Markopolous S."/>
            <person name="Pinyeiro-Iglesias B."/>
            <person name="Molin K."/>
            <person name="Skovbjerg S."/>
            <person name="Svensson-Stadler L."/>
            <person name="Funke G."/>
            <person name="Moore E.R.B."/>
        </authorList>
    </citation>
    <scope>NUCLEOTIDE SEQUENCE [LARGE SCALE GENOMIC DNA]</scope>
    <source>
        <strain evidence="5 6">58734</strain>
    </source>
</reference>
<evidence type="ECO:0000313" key="6">
    <source>
        <dbReference type="Proteomes" id="UP000336646"/>
    </source>
</evidence>
<dbReference type="PROSITE" id="PS51898">
    <property type="entry name" value="TYR_RECOMBINASE"/>
    <property type="match status" value="1"/>
</dbReference>
<gene>
    <name evidence="5" type="ORF">EKI59_02600</name>
</gene>
<dbReference type="GO" id="GO:0006310">
    <property type="term" value="P:DNA recombination"/>
    <property type="evidence" value="ECO:0007669"/>
    <property type="project" value="UniProtKB-KW"/>
</dbReference>
<comment type="similarity">
    <text evidence="1">Belongs to the 'phage' integrase family.</text>
</comment>
<feature type="domain" description="Tyr recombinase" evidence="4">
    <location>
        <begin position="175"/>
        <end position="364"/>
    </location>
</feature>
<dbReference type="CDD" id="cd00796">
    <property type="entry name" value="INT_Rci_Hp1_C"/>
    <property type="match status" value="1"/>
</dbReference>
<dbReference type="Proteomes" id="UP000336646">
    <property type="component" value="Unassembled WGS sequence"/>
</dbReference>
<evidence type="ECO:0000256" key="1">
    <source>
        <dbReference type="ARBA" id="ARBA00008857"/>
    </source>
</evidence>
<dbReference type="Pfam" id="PF00589">
    <property type="entry name" value="Phage_integrase"/>
    <property type="match status" value="1"/>
</dbReference>
<proteinExistence type="inferred from homology"/>
<dbReference type="InterPro" id="IPR050090">
    <property type="entry name" value="Tyrosine_recombinase_XerCD"/>
</dbReference>
<dbReference type="EMBL" id="RXIR01000003">
    <property type="protein sequence ID" value="TVS29829.1"/>
    <property type="molecule type" value="Genomic_DNA"/>
</dbReference>
<dbReference type="RefSeq" id="WP_144772597.1">
    <property type="nucleotide sequence ID" value="NZ_RXIR01000003.1"/>
</dbReference>
<dbReference type="Gene3D" id="1.10.150.130">
    <property type="match status" value="1"/>
</dbReference>
<comment type="caution">
    <text evidence="5">The sequence shown here is derived from an EMBL/GenBank/DDBJ whole genome shotgun (WGS) entry which is preliminary data.</text>
</comment>
<keyword evidence="2" id="KW-0238">DNA-binding</keyword>
<dbReference type="SUPFAM" id="SSF56349">
    <property type="entry name" value="DNA breaking-rejoining enzymes"/>
    <property type="match status" value="1"/>
</dbReference>
<accession>A0A6C1TZ70</accession>
<dbReference type="InterPro" id="IPR010998">
    <property type="entry name" value="Integrase_recombinase_N"/>
</dbReference>
<evidence type="ECO:0000256" key="2">
    <source>
        <dbReference type="ARBA" id="ARBA00023125"/>
    </source>
</evidence>
<dbReference type="Gene3D" id="1.10.443.10">
    <property type="entry name" value="Intergrase catalytic core"/>
    <property type="match status" value="1"/>
</dbReference>
<evidence type="ECO:0000259" key="4">
    <source>
        <dbReference type="PROSITE" id="PS51898"/>
    </source>
</evidence>
<organism evidence="5 6">
    <name type="scientific">Corynebacterium sanguinis</name>
    <dbReference type="NCBI Taxonomy" id="2594913"/>
    <lineage>
        <taxon>Bacteria</taxon>
        <taxon>Bacillati</taxon>
        <taxon>Actinomycetota</taxon>
        <taxon>Actinomycetes</taxon>
        <taxon>Mycobacteriales</taxon>
        <taxon>Corynebacteriaceae</taxon>
        <taxon>Corynebacterium</taxon>
    </lineage>
</organism>
<dbReference type="PANTHER" id="PTHR30349">
    <property type="entry name" value="PHAGE INTEGRASE-RELATED"/>
    <property type="match status" value="1"/>
</dbReference>